<feature type="domain" description="Macro" evidence="1">
    <location>
        <begin position="130"/>
        <end position="350"/>
    </location>
</feature>
<protein>
    <recommendedName>
        <fullName evidence="1">Macro domain-containing protein</fullName>
    </recommendedName>
</protein>
<dbReference type="PROSITE" id="PS51154">
    <property type="entry name" value="MACRO"/>
    <property type="match status" value="1"/>
</dbReference>
<evidence type="ECO:0000259" key="1">
    <source>
        <dbReference type="PROSITE" id="PS51154"/>
    </source>
</evidence>
<evidence type="ECO:0000313" key="3">
    <source>
        <dbReference type="Proteomes" id="UP000334990"/>
    </source>
</evidence>
<dbReference type="InterPro" id="IPR043472">
    <property type="entry name" value="Macro_dom-like"/>
</dbReference>
<name>A0A5M3W0V2_9ACTN</name>
<accession>A0A5M3W0V2</accession>
<organism evidence="2 3">
    <name type="scientific">Acrocarpospora corrugata</name>
    <dbReference type="NCBI Taxonomy" id="35763"/>
    <lineage>
        <taxon>Bacteria</taxon>
        <taxon>Bacillati</taxon>
        <taxon>Actinomycetota</taxon>
        <taxon>Actinomycetes</taxon>
        <taxon>Streptosporangiales</taxon>
        <taxon>Streptosporangiaceae</taxon>
        <taxon>Acrocarpospora</taxon>
    </lineage>
</organism>
<dbReference type="Proteomes" id="UP000334990">
    <property type="component" value="Unassembled WGS sequence"/>
</dbReference>
<reference evidence="2 3" key="1">
    <citation type="submission" date="2019-10" db="EMBL/GenBank/DDBJ databases">
        <title>Whole genome shotgun sequence of Acrocarpospora corrugata NBRC 13972.</title>
        <authorList>
            <person name="Ichikawa N."/>
            <person name="Kimura A."/>
            <person name="Kitahashi Y."/>
            <person name="Komaki H."/>
            <person name="Oguchi A."/>
        </authorList>
    </citation>
    <scope>NUCLEOTIDE SEQUENCE [LARGE SCALE GENOMIC DNA]</scope>
    <source>
        <strain evidence="2 3">NBRC 13972</strain>
    </source>
</reference>
<dbReference type="EMBL" id="BLAD01000060">
    <property type="protein sequence ID" value="GES02665.1"/>
    <property type="molecule type" value="Genomic_DNA"/>
</dbReference>
<evidence type="ECO:0000313" key="2">
    <source>
        <dbReference type="EMBL" id="GES02665.1"/>
    </source>
</evidence>
<dbReference type="OrthoDB" id="5141210at2"/>
<proteinExistence type="predicted"/>
<gene>
    <name evidence="2" type="ORF">Acor_47310</name>
</gene>
<sequence>MSPLPSHEGLVGDLRALRERGLLRLRDADLPAIRLAAGIRHPGLDAVGAAERLLSDAVERLGGGKLGEAAAYTFGLVPGTRDWAASDRRRRAAQVYPVSVERFRKHQERLVLAQVAEQILALCGDAGPAAPAARTIDRARIPVAAGSGWVTVQVQPIELVTGVDILVSPENVYLEMSKPFMPSVSAAVRRTGAILGPSGEVEDDVIQRELHEWLAVYGRTGLPVATGTVAATGPGGLAVNGARRIYHAAIAVPRTGSNEYDVTPPAIALAVRNVFRLARTERDAFAPPLGSICFPLIGTGRGSLPLRTGLHWLWTTIVEELARHSGWEVHLTVPVPEVAAEVVRALTSGR</sequence>
<keyword evidence="3" id="KW-1185">Reference proteome</keyword>
<dbReference type="AlphaFoldDB" id="A0A5M3W0V2"/>
<comment type="caution">
    <text evidence="2">The sequence shown here is derived from an EMBL/GenBank/DDBJ whole genome shotgun (WGS) entry which is preliminary data.</text>
</comment>
<dbReference type="Gene3D" id="3.40.220.10">
    <property type="entry name" value="Leucine Aminopeptidase, subunit E, domain 1"/>
    <property type="match status" value="1"/>
</dbReference>
<dbReference type="InterPro" id="IPR002589">
    <property type="entry name" value="Macro_dom"/>
</dbReference>
<dbReference type="SUPFAM" id="SSF52949">
    <property type="entry name" value="Macro domain-like"/>
    <property type="match status" value="1"/>
</dbReference>
<dbReference type="RefSeq" id="WP_155338872.1">
    <property type="nucleotide sequence ID" value="NZ_BAAABN010000019.1"/>
</dbReference>